<accession>A0AA39N2T9</accession>
<dbReference type="Proteomes" id="UP001175211">
    <property type="component" value="Unassembled WGS sequence"/>
</dbReference>
<evidence type="ECO:0000313" key="3">
    <source>
        <dbReference type="Proteomes" id="UP001175211"/>
    </source>
</evidence>
<dbReference type="EMBL" id="JAUEPS010000025">
    <property type="protein sequence ID" value="KAK0455418.1"/>
    <property type="molecule type" value="Genomic_DNA"/>
</dbReference>
<sequence length="446" mass="47674">MPPAKSHRVHSTSNLRSHSRSSSSTKLAGNLQVTQKDFVQPKGLEKTKKISHEHARTTLPLPRTSSAVRVEAREREHQTVPPSKRQPPPATTTTSKANGSKLKGGFTISADSEDDDDAWVSSEADTSTESVNLTRESDPDSDTENASTPNQALRHVIAPAIAAQDQDPAELAALLSKPSSPNVTESRLYTRPGKSPSKSTVRAVSEQVQGQIDNSSDNRRHSSAIVPSESASGATSPRSKHHSRPSSVYSVSSKHLRPHPLIRGQSHGPSGIQPKRAPLAPLTVTSDPTSQLSTSVPNDSSLSNLTDRHVPTSPVASLTAPPSPNAPLATQSPFRRSSVSSARSVSTLPVTTSVKEARIKPDRHRTLSTISSSSSIAALSSLVHLPVTTSHRISLFPPIDEDVGKIHSLLPPPYAENHLQFLAHRSPLRASYDRVMRAKAAATAGR</sequence>
<reference evidence="2" key="1">
    <citation type="submission" date="2023-06" db="EMBL/GenBank/DDBJ databases">
        <authorList>
            <consortium name="Lawrence Berkeley National Laboratory"/>
            <person name="Ahrendt S."/>
            <person name="Sahu N."/>
            <person name="Indic B."/>
            <person name="Wong-Bajracharya J."/>
            <person name="Merenyi Z."/>
            <person name="Ke H.-M."/>
            <person name="Monk M."/>
            <person name="Kocsube S."/>
            <person name="Drula E."/>
            <person name="Lipzen A."/>
            <person name="Balint B."/>
            <person name="Henrissat B."/>
            <person name="Andreopoulos B."/>
            <person name="Martin F.M."/>
            <person name="Harder C.B."/>
            <person name="Rigling D."/>
            <person name="Ford K.L."/>
            <person name="Foster G.D."/>
            <person name="Pangilinan J."/>
            <person name="Papanicolaou A."/>
            <person name="Barry K."/>
            <person name="LaButti K."/>
            <person name="Viragh M."/>
            <person name="Koriabine M."/>
            <person name="Yan M."/>
            <person name="Riley R."/>
            <person name="Champramary S."/>
            <person name="Plett K.L."/>
            <person name="Tsai I.J."/>
            <person name="Slot J."/>
            <person name="Sipos G."/>
            <person name="Plett J."/>
            <person name="Nagy L.G."/>
            <person name="Grigoriev I.V."/>
        </authorList>
    </citation>
    <scope>NUCLEOTIDE SEQUENCE</scope>
    <source>
        <strain evidence="2">CCBAS 213</strain>
    </source>
</reference>
<feature type="compositionally biased region" description="Polar residues" evidence="1">
    <location>
        <begin position="196"/>
        <end position="215"/>
    </location>
</feature>
<feature type="compositionally biased region" description="Basic and acidic residues" evidence="1">
    <location>
        <begin position="43"/>
        <end position="56"/>
    </location>
</feature>
<evidence type="ECO:0000313" key="2">
    <source>
        <dbReference type="EMBL" id="KAK0455418.1"/>
    </source>
</evidence>
<name>A0AA39N2T9_ARMTA</name>
<feature type="compositionally biased region" description="Polar residues" evidence="1">
    <location>
        <begin position="283"/>
        <end position="305"/>
    </location>
</feature>
<protein>
    <submittedName>
        <fullName evidence="2">Uncharacterized protein</fullName>
    </submittedName>
</protein>
<gene>
    <name evidence="2" type="ORF">EV420DRAFT_1272442</name>
</gene>
<organism evidence="2 3">
    <name type="scientific">Armillaria tabescens</name>
    <name type="common">Ringless honey mushroom</name>
    <name type="synonym">Agaricus tabescens</name>
    <dbReference type="NCBI Taxonomy" id="1929756"/>
    <lineage>
        <taxon>Eukaryota</taxon>
        <taxon>Fungi</taxon>
        <taxon>Dikarya</taxon>
        <taxon>Basidiomycota</taxon>
        <taxon>Agaricomycotina</taxon>
        <taxon>Agaricomycetes</taxon>
        <taxon>Agaricomycetidae</taxon>
        <taxon>Agaricales</taxon>
        <taxon>Marasmiineae</taxon>
        <taxon>Physalacriaceae</taxon>
        <taxon>Desarmillaria</taxon>
    </lineage>
</organism>
<dbReference type="AlphaFoldDB" id="A0AA39N2T9"/>
<keyword evidence="3" id="KW-1185">Reference proteome</keyword>
<feature type="region of interest" description="Disordered" evidence="1">
    <location>
        <begin position="1"/>
        <end position="160"/>
    </location>
</feature>
<feature type="compositionally biased region" description="Basic residues" evidence="1">
    <location>
        <begin position="1"/>
        <end position="10"/>
    </location>
</feature>
<feature type="region of interest" description="Disordered" evidence="1">
    <location>
        <begin position="174"/>
        <end position="350"/>
    </location>
</feature>
<proteinExistence type="predicted"/>
<comment type="caution">
    <text evidence="2">The sequence shown here is derived from an EMBL/GenBank/DDBJ whole genome shotgun (WGS) entry which is preliminary data.</text>
</comment>
<feature type="compositionally biased region" description="Low complexity" evidence="1">
    <location>
        <begin position="11"/>
        <end position="25"/>
    </location>
</feature>
<feature type="compositionally biased region" description="Low complexity" evidence="1">
    <location>
        <begin position="335"/>
        <end position="346"/>
    </location>
</feature>
<evidence type="ECO:0000256" key="1">
    <source>
        <dbReference type="SAM" id="MobiDB-lite"/>
    </source>
</evidence>
<dbReference type="RefSeq" id="XP_060328928.1">
    <property type="nucleotide sequence ID" value="XM_060467695.1"/>
</dbReference>
<dbReference type="GeneID" id="85351243"/>
<feature type="compositionally biased region" description="Polar residues" evidence="1">
    <location>
        <begin position="123"/>
        <end position="134"/>
    </location>
</feature>
<feature type="compositionally biased region" description="Polar residues" evidence="1">
    <location>
        <begin position="177"/>
        <end position="187"/>
    </location>
</feature>